<protein>
    <recommendedName>
        <fullName evidence="3">SnoaL-like domain-containing protein</fullName>
    </recommendedName>
</protein>
<evidence type="ECO:0000313" key="5">
    <source>
        <dbReference type="Proteomes" id="UP001152320"/>
    </source>
</evidence>
<keyword evidence="1" id="KW-0147">Chitin-binding</keyword>
<organism evidence="4 5">
    <name type="scientific">Holothuria leucospilota</name>
    <name type="common">Black long sea cucumber</name>
    <name type="synonym">Mertensiothuria leucospilota</name>
    <dbReference type="NCBI Taxonomy" id="206669"/>
    <lineage>
        <taxon>Eukaryota</taxon>
        <taxon>Metazoa</taxon>
        <taxon>Echinodermata</taxon>
        <taxon>Eleutherozoa</taxon>
        <taxon>Echinozoa</taxon>
        <taxon>Holothuroidea</taxon>
        <taxon>Aspidochirotacea</taxon>
        <taxon>Aspidochirotida</taxon>
        <taxon>Holothuriidae</taxon>
        <taxon>Holothuria</taxon>
    </lineage>
</organism>
<dbReference type="EMBL" id="JAIZAY010000010">
    <property type="protein sequence ID" value="KAJ8034853.1"/>
    <property type="molecule type" value="Genomic_DNA"/>
</dbReference>
<comment type="caution">
    <text evidence="4">The sequence shown here is derived from an EMBL/GenBank/DDBJ whole genome shotgun (WGS) entry which is preliminary data.</text>
</comment>
<dbReference type="InterPro" id="IPR037401">
    <property type="entry name" value="SnoaL-like"/>
</dbReference>
<feature type="signal peptide" evidence="2">
    <location>
        <begin position="1"/>
        <end position="18"/>
    </location>
</feature>
<dbReference type="AlphaFoldDB" id="A0A9Q1BY91"/>
<evidence type="ECO:0000256" key="1">
    <source>
        <dbReference type="ARBA" id="ARBA00022669"/>
    </source>
</evidence>
<keyword evidence="5" id="KW-1185">Reference proteome</keyword>
<evidence type="ECO:0000313" key="4">
    <source>
        <dbReference type="EMBL" id="KAJ8034853.1"/>
    </source>
</evidence>
<name>A0A9Q1BY91_HOLLE</name>
<dbReference type="SUPFAM" id="SSF54427">
    <property type="entry name" value="NTF2-like"/>
    <property type="match status" value="1"/>
</dbReference>
<dbReference type="Gene3D" id="3.10.450.50">
    <property type="match status" value="1"/>
</dbReference>
<dbReference type="GO" id="GO:0008061">
    <property type="term" value="F:chitin binding"/>
    <property type="evidence" value="ECO:0007669"/>
    <property type="project" value="UniProtKB-KW"/>
</dbReference>
<feature type="domain" description="SnoaL-like" evidence="3">
    <location>
        <begin position="97"/>
        <end position="219"/>
    </location>
</feature>
<evidence type="ECO:0000256" key="2">
    <source>
        <dbReference type="SAM" id="SignalP"/>
    </source>
</evidence>
<dbReference type="CDD" id="cd10909">
    <property type="entry name" value="ChtBD1_GH18_2"/>
    <property type="match status" value="1"/>
</dbReference>
<gene>
    <name evidence="4" type="ORF">HOLleu_21865</name>
</gene>
<dbReference type="Proteomes" id="UP001152320">
    <property type="component" value="Chromosome 10"/>
</dbReference>
<reference evidence="4" key="1">
    <citation type="submission" date="2021-10" db="EMBL/GenBank/DDBJ databases">
        <title>Tropical sea cucumber genome reveals ecological adaptation and Cuvierian tubules defense mechanism.</title>
        <authorList>
            <person name="Chen T."/>
        </authorList>
    </citation>
    <scope>NUCLEOTIDE SEQUENCE</scope>
    <source>
        <strain evidence="4">Nanhai2018</strain>
        <tissue evidence="4">Muscle</tissue>
    </source>
</reference>
<dbReference type="InterPro" id="IPR036861">
    <property type="entry name" value="Endochitinase-like_sf"/>
</dbReference>
<keyword evidence="2" id="KW-0732">Signal</keyword>
<proteinExistence type="predicted"/>
<feature type="chain" id="PRO_5040259741" description="SnoaL-like domain-containing protein" evidence="2">
    <location>
        <begin position="19"/>
        <end position="221"/>
    </location>
</feature>
<dbReference type="InterPro" id="IPR032710">
    <property type="entry name" value="NTF2-like_dom_sf"/>
</dbReference>
<dbReference type="SUPFAM" id="SSF57016">
    <property type="entry name" value="Plant lectins/antimicrobial peptides"/>
    <property type="match status" value="1"/>
</dbReference>
<dbReference type="Pfam" id="PF13474">
    <property type="entry name" value="SnoaL_3"/>
    <property type="match status" value="1"/>
</dbReference>
<sequence length="221" mass="24288">MRAFQLILLIISPWCILGDSPWRDDGRCGASFLLANGDPAQCDPASDNYCCSCYGRCGSGPDYCGCTSCINYRATFGEAQQQKLKAVYKLPGVNQEVTSLFQNFGRLYAAKDFDRLSQLYTDDLVIMPPGSQILRGKESVKTIANKLWEDGIRGVDFRNEEAADIGGRDMAYSIGHLTRYFGNGTIAHEGKSTSQYCPNSEVFACELDGFPLVLIARSIAV</sequence>
<accession>A0A9Q1BY91</accession>
<evidence type="ECO:0000259" key="3">
    <source>
        <dbReference type="Pfam" id="PF13474"/>
    </source>
</evidence>